<proteinExistence type="predicted"/>
<evidence type="ECO:0000256" key="1">
    <source>
        <dbReference type="SAM" id="MobiDB-lite"/>
    </source>
</evidence>
<sequence>GVRGVEDGEGSSELGEPRGGLEVDDQLLQNGLLIIPRRDGDLQPRRRRHRLPAPLHCLRRDPPKNAHIANPKVFHPFPLSPPFLMLQFFMP</sequence>
<feature type="region of interest" description="Disordered" evidence="1">
    <location>
        <begin position="1"/>
        <end position="23"/>
    </location>
</feature>
<organism evidence="2 3">
    <name type="scientific">Ensete ventricosum</name>
    <name type="common">Abyssinian banana</name>
    <name type="synonym">Musa ensete</name>
    <dbReference type="NCBI Taxonomy" id="4639"/>
    <lineage>
        <taxon>Eukaryota</taxon>
        <taxon>Viridiplantae</taxon>
        <taxon>Streptophyta</taxon>
        <taxon>Embryophyta</taxon>
        <taxon>Tracheophyta</taxon>
        <taxon>Spermatophyta</taxon>
        <taxon>Magnoliopsida</taxon>
        <taxon>Liliopsida</taxon>
        <taxon>Zingiberales</taxon>
        <taxon>Musaceae</taxon>
        <taxon>Ensete</taxon>
    </lineage>
</organism>
<evidence type="ECO:0000313" key="3">
    <source>
        <dbReference type="Proteomes" id="UP000287651"/>
    </source>
</evidence>
<feature type="region of interest" description="Disordered" evidence="1">
    <location>
        <begin position="38"/>
        <end position="58"/>
    </location>
</feature>
<dbReference type="AlphaFoldDB" id="A0A427AY93"/>
<evidence type="ECO:0000313" key="2">
    <source>
        <dbReference type="EMBL" id="RRT81228.1"/>
    </source>
</evidence>
<accession>A0A427AY93</accession>
<protein>
    <submittedName>
        <fullName evidence="2">Uncharacterized protein</fullName>
    </submittedName>
</protein>
<dbReference type="EMBL" id="AMZH03000961">
    <property type="protein sequence ID" value="RRT81228.1"/>
    <property type="molecule type" value="Genomic_DNA"/>
</dbReference>
<feature type="non-terminal residue" evidence="2">
    <location>
        <position position="1"/>
    </location>
</feature>
<comment type="caution">
    <text evidence="2">The sequence shown here is derived from an EMBL/GenBank/DDBJ whole genome shotgun (WGS) entry which is preliminary data.</text>
</comment>
<gene>
    <name evidence="2" type="ORF">B296_00002303</name>
</gene>
<dbReference type="Proteomes" id="UP000287651">
    <property type="component" value="Unassembled WGS sequence"/>
</dbReference>
<reference evidence="2 3" key="1">
    <citation type="journal article" date="2014" name="Agronomy (Basel)">
        <title>A Draft Genome Sequence for Ensete ventricosum, the Drought-Tolerant Tree Against Hunger.</title>
        <authorList>
            <person name="Harrison J."/>
            <person name="Moore K.A."/>
            <person name="Paszkiewicz K."/>
            <person name="Jones T."/>
            <person name="Grant M."/>
            <person name="Ambacheew D."/>
            <person name="Muzemil S."/>
            <person name="Studholme D.J."/>
        </authorList>
    </citation>
    <scope>NUCLEOTIDE SEQUENCE [LARGE SCALE GENOMIC DNA]</scope>
</reference>
<name>A0A427AY93_ENSVE</name>